<dbReference type="RefSeq" id="WP_141197073.1">
    <property type="nucleotide sequence ID" value="NZ_CP041186.1"/>
</dbReference>
<accession>A0A5B8Y1H4</accession>
<keyword evidence="1" id="KW-0812">Transmembrane</keyword>
<dbReference type="Proteomes" id="UP000315995">
    <property type="component" value="Chromosome"/>
</dbReference>
<evidence type="ECO:0000256" key="1">
    <source>
        <dbReference type="SAM" id="Phobius"/>
    </source>
</evidence>
<dbReference type="AlphaFoldDB" id="A0A4Y6PQF7"/>
<keyword evidence="1" id="KW-1133">Transmembrane helix</keyword>
<feature type="transmembrane region" description="Helical" evidence="1">
    <location>
        <begin position="33"/>
        <end position="55"/>
    </location>
</feature>
<name>A0A4Y6PQF7_PERCE</name>
<organism evidence="2 3">
    <name type="scientific">Persicimonas caeni</name>
    <dbReference type="NCBI Taxonomy" id="2292766"/>
    <lineage>
        <taxon>Bacteria</taxon>
        <taxon>Deltaproteobacteria</taxon>
        <taxon>Bradymonadales</taxon>
        <taxon>Bradymonadaceae</taxon>
        <taxon>Persicimonas</taxon>
    </lineage>
</organism>
<evidence type="ECO:0000313" key="2">
    <source>
        <dbReference type="EMBL" id="QDG50581.1"/>
    </source>
</evidence>
<keyword evidence="1" id="KW-0472">Membrane</keyword>
<dbReference type="EMBL" id="CP041186">
    <property type="protein sequence ID" value="QDG50581.1"/>
    <property type="molecule type" value="Genomic_DNA"/>
</dbReference>
<protein>
    <submittedName>
        <fullName evidence="2">Uncharacterized protein</fullName>
    </submittedName>
</protein>
<dbReference type="OrthoDB" id="9982488at2"/>
<accession>A0A4Y6PQF7</accession>
<keyword evidence="3" id="KW-1185">Reference proteome</keyword>
<sequence>MSLHPEQTPSNEALAAARREGELAERRRGRRRLLVALVVSATLLAATIATGWALVVQAREAAPEVISQMAVERRAALDRRLDERTDEAAVLVGDLFGFLQQVWLENEAMSQIRSSVGSARAQLSLLDEEVRAALDSPVTHLEPLLDNGPTRARQLAAHLVVVTAEIRHLVPTVVDALGDAQQTFEESPDDSTIRAVIASMDALIEPFLGQHVQLRARWAGLQTELLAWVERVEADLADARRQMSGDTLGDEFLERLMRRLF</sequence>
<proteinExistence type="predicted"/>
<reference evidence="2 3" key="1">
    <citation type="submission" date="2019-06" db="EMBL/GenBank/DDBJ databases">
        <title>Persicimonas caeni gen. nov., sp. nov., a predatory bacterium isolated from solar saltern.</title>
        <authorList>
            <person name="Wang S."/>
        </authorList>
    </citation>
    <scope>NUCLEOTIDE SEQUENCE [LARGE SCALE GENOMIC DNA]</scope>
    <source>
        <strain evidence="2 3">YN101</strain>
    </source>
</reference>
<gene>
    <name evidence="2" type="ORF">FIV42_07485</name>
</gene>
<evidence type="ECO:0000313" key="3">
    <source>
        <dbReference type="Proteomes" id="UP000315995"/>
    </source>
</evidence>